<accession>A0A2D0NGD6</accession>
<evidence type="ECO:0008006" key="3">
    <source>
        <dbReference type="Google" id="ProtNLM"/>
    </source>
</evidence>
<name>A0A2D0NGD6_FLAN2</name>
<dbReference type="AlphaFoldDB" id="A0A2D0NGD6"/>
<evidence type="ECO:0000313" key="2">
    <source>
        <dbReference type="Proteomes" id="UP000223913"/>
    </source>
</evidence>
<dbReference type="NCBIfam" id="NF033709">
    <property type="entry name" value="PorV_fam"/>
    <property type="match status" value="1"/>
</dbReference>
<dbReference type="EMBL" id="PDUD01000010">
    <property type="protein sequence ID" value="PHN07450.1"/>
    <property type="molecule type" value="Genomic_DNA"/>
</dbReference>
<protein>
    <recommendedName>
        <fullName evidence="3">Type IX secretion system protein PorQ</fullName>
    </recommendedName>
</protein>
<organism evidence="1 2">
    <name type="scientific">Flavilitoribacter nigricans (strain ATCC 23147 / DSM 23189 / NBRC 102662 / NCIMB 1420 / SS-2)</name>
    <name type="common">Lewinella nigricans</name>
    <dbReference type="NCBI Taxonomy" id="1122177"/>
    <lineage>
        <taxon>Bacteria</taxon>
        <taxon>Pseudomonadati</taxon>
        <taxon>Bacteroidota</taxon>
        <taxon>Saprospiria</taxon>
        <taxon>Saprospirales</taxon>
        <taxon>Lewinellaceae</taxon>
        <taxon>Flavilitoribacter</taxon>
    </lineage>
</organism>
<comment type="caution">
    <text evidence="1">The sequence shown here is derived from an EMBL/GenBank/DDBJ whole genome shotgun (WGS) entry which is preliminary data.</text>
</comment>
<dbReference type="SUPFAM" id="SSF56935">
    <property type="entry name" value="Porins"/>
    <property type="match status" value="1"/>
</dbReference>
<dbReference type="OrthoDB" id="9809953at2"/>
<sequence length="350" mass="40035">MQRILLPIVFCVFWQLPVFAQLGGQATYEFLNLSPSARVSALGGNLITVRDDDVNLAYANPAMLNPLVHQQLSFNHNFHFGGISNGYAAYGHHLEKAQMSLHGGIQYVNYGTFDLTNDRGEIEGEFKASEYAFVLGAARMVDERLALGANLKMISSRLESYTSLGFTSDLAAMYIDTAKNINISLVFRNVGSQVQTYREVNFEPLPFDLQIGISKKLRYLPFRFSVIYHHLDRWNVIYDDPSRENNTISFGDIDTERSPTSIWIDNFFRHLIFNGEFLLGKKENFRLRLGYNHYMRKELTVENFRSLAGFSFGFGVKINRFRLDYGRTNYHLAGGINHLTISTNLQEFKK</sequence>
<reference evidence="1 2" key="1">
    <citation type="submission" date="2017-10" db="EMBL/GenBank/DDBJ databases">
        <title>The draft genome sequence of Lewinella nigricans NBRC 102662.</title>
        <authorList>
            <person name="Wang K."/>
        </authorList>
    </citation>
    <scope>NUCLEOTIDE SEQUENCE [LARGE SCALE GENOMIC DNA]</scope>
    <source>
        <strain evidence="1 2">NBRC 102662</strain>
    </source>
</reference>
<dbReference type="Gene3D" id="2.40.160.60">
    <property type="entry name" value="Outer membrane protein transport protein (OMPP1/FadL/TodX)"/>
    <property type="match status" value="1"/>
</dbReference>
<keyword evidence="2" id="KW-1185">Reference proteome</keyword>
<evidence type="ECO:0000313" key="1">
    <source>
        <dbReference type="EMBL" id="PHN07450.1"/>
    </source>
</evidence>
<dbReference type="NCBIfam" id="NF033711">
    <property type="entry name" value="T9SS_PorQ"/>
    <property type="match status" value="1"/>
</dbReference>
<dbReference type="Proteomes" id="UP000223913">
    <property type="component" value="Unassembled WGS sequence"/>
</dbReference>
<gene>
    <name evidence="1" type="ORF">CRP01_07090</name>
</gene>
<proteinExistence type="predicted"/>
<dbReference type="RefSeq" id="WP_099149377.1">
    <property type="nucleotide sequence ID" value="NZ_PDUD01000010.1"/>
</dbReference>